<evidence type="ECO:0000313" key="3">
    <source>
        <dbReference type="Proteomes" id="UP000236753"/>
    </source>
</evidence>
<evidence type="ECO:0000256" key="1">
    <source>
        <dbReference type="SAM" id="MobiDB-lite"/>
    </source>
</evidence>
<dbReference type="EMBL" id="FNUX01000016">
    <property type="protein sequence ID" value="SEF93636.1"/>
    <property type="molecule type" value="Genomic_DNA"/>
</dbReference>
<name>A0A1H5W327_9PROT</name>
<dbReference type="Proteomes" id="UP000236753">
    <property type="component" value="Unassembled WGS sequence"/>
</dbReference>
<evidence type="ECO:0000313" key="2">
    <source>
        <dbReference type="EMBL" id="SEF93636.1"/>
    </source>
</evidence>
<dbReference type="RefSeq" id="WP_181023800.1">
    <property type="nucleotide sequence ID" value="NZ_FNUX01000016.1"/>
</dbReference>
<proteinExistence type="predicted"/>
<organism evidence="2 3">
    <name type="scientific">Nitrosomonas ureae</name>
    <dbReference type="NCBI Taxonomy" id="44577"/>
    <lineage>
        <taxon>Bacteria</taxon>
        <taxon>Pseudomonadati</taxon>
        <taxon>Pseudomonadota</taxon>
        <taxon>Betaproteobacteria</taxon>
        <taxon>Nitrosomonadales</taxon>
        <taxon>Nitrosomonadaceae</taxon>
        <taxon>Nitrosomonas</taxon>
    </lineage>
</organism>
<gene>
    <name evidence="2" type="ORF">SAMN05216334_11620</name>
</gene>
<reference evidence="2 3" key="1">
    <citation type="submission" date="2016-10" db="EMBL/GenBank/DDBJ databases">
        <authorList>
            <person name="de Groot N.N."/>
        </authorList>
    </citation>
    <scope>NUCLEOTIDE SEQUENCE [LARGE SCALE GENOMIC DNA]</scope>
    <source>
        <strain evidence="2 3">Nm13</strain>
    </source>
</reference>
<protein>
    <submittedName>
        <fullName evidence="2">Uncharacterized protein</fullName>
    </submittedName>
</protein>
<feature type="region of interest" description="Disordered" evidence="1">
    <location>
        <begin position="64"/>
        <end position="97"/>
    </location>
</feature>
<dbReference type="AlphaFoldDB" id="A0A1H5W327"/>
<accession>A0A1H5W327</accession>
<sequence>MKFIWFFLHIVALSTFIEPIQVASSNPPLIEGGIDKSGAVRIAQTGAADLKTVADKSVDHSKSLPAIVPETKPDANEQLTSYYRRPDGYAANPESDPPRYVRRLSDIGISDLTWLNTGLEHRTRY</sequence>